<dbReference type="EMBL" id="DS027049">
    <property type="protein sequence ID" value="EAW12907.1"/>
    <property type="molecule type" value="Genomic_DNA"/>
</dbReference>
<keyword evidence="2 5" id="KW-0479">Metal-binding</keyword>
<proteinExistence type="inferred from homology"/>
<dbReference type="PRINTS" id="PR00385">
    <property type="entry name" value="P450"/>
</dbReference>
<reference evidence="8 9" key="1">
    <citation type="journal article" date="2008" name="PLoS Genet.">
        <title>Genomic islands in the pathogenic filamentous fungus Aspergillus fumigatus.</title>
        <authorList>
            <person name="Fedorova N.D."/>
            <person name="Khaldi N."/>
            <person name="Joardar V.S."/>
            <person name="Maiti R."/>
            <person name="Amedeo P."/>
            <person name="Anderson M.J."/>
            <person name="Crabtree J."/>
            <person name="Silva J.C."/>
            <person name="Badger J.H."/>
            <person name="Albarraq A."/>
            <person name="Angiuoli S."/>
            <person name="Bussey H."/>
            <person name="Bowyer P."/>
            <person name="Cotty P.J."/>
            <person name="Dyer P.S."/>
            <person name="Egan A."/>
            <person name="Galens K."/>
            <person name="Fraser-Liggett C.M."/>
            <person name="Haas B.J."/>
            <person name="Inman J.M."/>
            <person name="Kent R."/>
            <person name="Lemieux S."/>
            <person name="Malavazi I."/>
            <person name="Orvis J."/>
            <person name="Roemer T."/>
            <person name="Ronning C.M."/>
            <person name="Sundaram J.P."/>
            <person name="Sutton G."/>
            <person name="Turner G."/>
            <person name="Venter J.C."/>
            <person name="White O.R."/>
            <person name="Whitty B.R."/>
            <person name="Youngman P."/>
            <person name="Wolfe K.H."/>
            <person name="Goldman G.H."/>
            <person name="Wortman J.R."/>
            <person name="Jiang B."/>
            <person name="Denning D.W."/>
            <person name="Nierman W.C."/>
        </authorList>
    </citation>
    <scope>NUCLEOTIDE SEQUENCE [LARGE SCALE GENOMIC DNA]</scope>
    <source>
        <strain evidence="9">ATCC 1007 / CBS 513.65 / DSM 816 / NCTC 3887 / NRRL 1</strain>
    </source>
</reference>
<dbReference type="OrthoDB" id="2789670at2759"/>
<dbReference type="GO" id="GO:0020037">
    <property type="term" value="F:heme binding"/>
    <property type="evidence" value="ECO:0007669"/>
    <property type="project" value="InterPro"/>
</dbReference>
<keyword evidence="4 5" id="KW-0408">Iron</keyword>
<gene>
    <name evidence="8" type="ORF">ACLA_013420</name>
</gene>
<dbReference type="CDD" id="cd11065">
    <property type="entry name" value="CYP64-like"/>
    <property type="match status" value="1"/>
</dbReference>
<evidence type="ECO:0000256" key="1">
    <source>
        <dbReference type="ARBA" id="ARBA00010617"/>
    </source>
</evidence>
<dbReference type="HOGENOM" id="CLU_001570_2_3_1"/>
<keyword evidence="7" id="KW-0732">Signal</keyword>
<evidence type="ECO:0000313" key="9">
    <source>
        <dbReference type="Proteomes" id="UP000006701"/>
    </source>
</evidence>
<dbReference type="InterPro" id="IPR050364">
    <property type="entry name" value="Cytochrome_P450_fung"/>
</dbReference>
<evidence type="ECO:0000256" key="5">
    <source>
        <dbReference type="PIRSR" id="PIRSR602401-1"/>
    </source>
</evidence>
<feature type="signal peptide" evidence="7">
    <location>
        <begin position="1"/>
        <end position="18"/>
    </location>
</feature>
<dbReference type="Pfam" id="PF00067">
    <property type="entry name" value="p450"/>
    <property type="match status" value="1"/>
</dbReference>
<keyword evidence="3 6" id="KW-0560">Oxidoreductase</keyword>
<dbReference type="InterPro" id="IPR001128">
    <property type="entry name" value="Cyt_P450"/>
</dbReference>
<dbReference type="VEuPathDB" id="FungiDB:ACLA_013420"/>
<dbReference type="InterPro" id="IPR036396">
    <property type="entry name" value="Cyt_P450_sf"/>
</dbReference>
<dbReference type="GO" id="GO:0005506">
    <property type="term" value="F:iron ion binding"/>
    <property type="evidence" value="ECO:0007669"/>
    <property type="project" value="InterPro"/>
</dbReference>
<feature type="binding site" description="axial binding residue" evidence="5">
    <location>
        <position position="432"/>
    </location>
    <ligand>
        <name>heme</name>
        <dbReference type="ChEBI" id="CHEBI:30413"/>
    </ligand>
    <ligandPart>
        <name>Fe</name>
        <dbReference type="ChEBI" id="CHEBI:18248"/>
    </ligandPart>
</feature>
<dbReference type="InterPro" id="IPR002401">
    <property type="entry name" value="Cyt_P450_E_grp-I"/>
</dbReference>
<dbReference type="Gene3D" id="1.10.630.10">
    <property type="entry name" value="Cytochrome P450"/>
    <property type="match status" value="1"/>
</dbReference>
<dbReference type="AlphaFoldDB" id="A1CAY9"/>
<dbReference type="InterPro" id="IPR017972">
    <property type="entry name" value="Cyt_P450_CS"/>
</dbReference>
<evidence type="ECO:0000256" key="7">
    <source>
        <dbReference type="SAM" id="SignalP"/>
    </source>
</evidence>
<organism evidence="8 9">
    <name type="scientific">Aspergillus clavatus (strain ATCC 1007 / CBS 513.65 / DSM 816 / NCTC 3887 / NRRL 1 / QM 1276 / 107)</name>
    <dbReference type="NCBI Taxonomy" id="344612"/>
    <lineage>
        <taxon>Eukaryota</taxon>
        <taxon>Fungi</taxon>
        <taxon>Dikarya</taxon>
        <taxon>Ascomycota</taxon>
        <taxon>Pezizomycotina</taxon>
        <taxon>Eurotiomycetes</taxon>
        <taxon>Eurotiomycetidae</taxon>
        <taxon>Eurotiales</taxon>
        <taxon>Aspergillaceae</taxon>
        <taxon>Aspergillus</taxon>
        <taxon>Aspergillus subgen. Fumigati</taxon>
    </lineage>
</organism>
<dbReference type="GO" id="GO:0004497">
    <property type="term" value="F:monooxygenase activity"/>
    <property type="evidence" value="ECO:0007669"/>
    <property type="project" value="UniProtKB-KW"/>
</dbReference>
<evidence type="ECO:0000313" key="8">
    <source>
        <dbReference type="EMBL" id="EAW12907.1"/>
    </source>
</evidence>
<keyword evidence="6" id="KW-0503">Monooxygenase</keyword>
<dbReference type="RefSeq" id="XP_001274333.1">
    <property type="nucleotide sequence ID" value="XM_001274332.1"/>
</dbReference>
<feature type="chain" id="PRO_5002633419" evidence="7">
    <location>
        <begin position="19"/>
        <end position="498"/>
    </location>
</feature>
<dbReference type="OMA" id="GCWFNRV"/>
<dbReference type="Proteomes" id="UP000006701">
    <property type="component" value="Unassembled WGS sequence"/>
</dbReference>
<dbReference type="GO" id="GO:0016705">
    <property type="term" value="F:oxidoreductase activity, acting on paired donors, with incorporation or reduction of molecular oxygen"/>
    <property type="evidence" value="ECO:0007669"/>
    <property type="project" value="InterPro"/>
</dbReference>
<evidence type="ECO:0000256" key="4">
    <source>
        <dbReference type="ARBA" id="ARBA00023004"/>
    </source>
</evidence>
<dbReference type="PRINTS" id="PR00463">
    <property type="entry name" value="EP450I"/>
</dbReference>
<dbReference type="KEGG" id="act:ACLA_013420"/>
<evidence type="ECO:0000256" key="2">
    <source>
        <dbReference type="ARBA" id="ARBA00022723"/>
    </source>
</evidence>
<keyword evidence="5 6" id="KW-0349">Heme</keyword>
<evidence type="ECO:0000256" key="6">
    <source>
        <dbReference type="RuleBase" id="RU000461"/>
    </source>
</evidence>
<dbReference type="GeneID" id="4706181"/>
<dbReference type="PANTHER" id="PTHR46300:SF5">
    <property type="entry name" value="CYTOCHROME P450"/>
    <property type="match status" value="1"/>
</dbReference>
<dbReference type="SUPFAM" id="SSF48264">
    <property type="entry name" value="Cytochrome P450"/>
    <property type="match status" value="1"/>
</dbReference>
<dbReference type="GO" id="GO:0044283">
    <property type="term" value="P:small molecule biosynthetic process"/>
    <property type="evidence" value="ECO:0007669"/>
    <property type="project" value="UniProtKB-ARBA"/>
</dbReference>
<keyword evidence="9" id="KW-1185">Reference proteome</keyword>
<dbReference type="PANTHER" id="PTHR46300">
    <property type="entry name" value="P450, PUTATIVE (EUROFUNG)-RELATED-RELATED"/>
    <property type="match status" value="1"/>
</dbReference>
<sequence length="498" mass="55020">MESLILLVLIILPASVLIYKRLTPRNLPPSPPGDFFLGHLRRIPSSHAEYQYAKWSRTYNSDILSLRMLTRCVIVVNSVDAAHALLKKPTAADRPRFALYEIMGWGITLTFLRSSSPRFKLHRRLLQRSFSPSMCKDYRPIQMQEIRAAVAQIRSHPETWEVSLRRFAIAVVMRIGFGMDSAQAGGFVDLATAVEEATGRGGVPGFSVVDAVPALRWIPVCVAKRVGMLWGLVHAQQMRGAVEEFHNGPWGMMEEKLRAGTGETGSSFLGMHLREGKVGVEDLKGAAGTIAIAGGNTTFATIVVCILNLMLQPGVQARARAELDGVLGVDARGLPLRLPTFEDRERLPFLERVIQETTRWAPLSPLGIPHAMSAEESVGGLTIPRGAVVYANAWAMTHDERVYAEPERFDPDRYLRGEPLPEGPFGFGRRVCPGQHLALTGVYIAMATLLATVSWRCPVDEAGREKRPEVQFSDGLSGVPDRFECEMQARDAESKEVL</sequence>
<evidence type="ECO:0000256" key="3">
    <source>
        <dbReference type="ARBA" id="ARBA00023002"/>
    </source>
</evidence>
<accession>A1CAY9</accession>
<name>A1CAY9_ASPCL</name>
<comment type="similarity">
    <text evidence="1 6">Belongs to the cytochrome P450 family.</text>
</comment>
<dbReference type="PROSITE" id="PS00086">
    <property type="entry name" value="CYTOCHROME_P450"/>
    <property type="match status" value="1"/>
</dbReference>
<protein>
    <submittedName>
        <fullName evidence="8">Cytochrome P450 oxidoreductase, putative</fullName>
    </submittedName>
</protein>
<dbReference type="eggNOG" id="KOG0156">
    <property type="taxonomic scope" value="Eukaryota"/>
</dbReference>
<comment type="cofactor">
    <cofactor evidence="5">
        <name>heme</name>
        <dbReference type="ChEBI" id="CHEBI:30413"/>
    </cofactor>
</comment>